<keyword evidence="2" id="KW-0560">Oxidoreductase</keyword>
<dbReference type="AlphaFoldDB" id="A0A087S1V9"/>
<gene>
    <name evidence="2" type="ORF">AAA799P11_00453</name>
</gene>
<dbReference type="Pfam" id="PF04945">
    <property type="entry name" value="YHS"/>
    <property type="match status" value="1"/>
</dbReference>
<dbReference type="Gene3D" id="1.10.620.20">
    <property type="entry name" value="Ribonucleotide Reductase, subunit A"/>
    <property type="match status" value="1"/>
</dbReference>
<dbReference type="GO" id="GO:0016491">
    <property type="term" value="F:oxidoreductase activity"/>
    <property type="evidence" value="ECO:0007669"/>
    <property type="project" value="UniProtKB-KW"/>
</dbReference>
<dbReference type="InterPro" id="IPR011017">
    <property type="entry name" value="TRASH_dom"/>
</dbReference>
<evidence type="ECO:0000313" key="3">
    <source>
        <dbReference type="Proteomes" id="UP000029387"/>
    </source>
</evidence>
<proteinExistence type="predicted"/>
<name>A0A087S1V9_9ARCH</name>
<dbReference type="Proteomes" id="UP000029387">
    <property type="component" value="Unassembled WGS sequence"/>
</dbReference>
<evidence type="ECO:0000313" key="2">
    <source>
        <dbReference type="EMBL" id="KFM19713.1"/>
    </source>
</evidence>
<dbReference type="SUPFAM" id="SSF47240">
    <property type="entry name" value="Ferritin-like"/>
    <property type="match status" value="1"/>
</dbReference>
<feature type="domain" description="TRASH" evidence="1">
    <location>
        <begin position="4"/>
        <end position="41"/>
    </location>
</feature>
<sequence length="49" mass="5712">MTKDLVCGMDIDEKTAAKKEHNGKTYHFCSPTCQWAFEMDPEQFIQKET</sequence>
<dbReference type="InterPro" id="IPR012348">
    <property type="entry name" value="RNR-like"/>
</dbReference>
<dbReference type="EMBL" id="JOSZ01000005">
    <property type="protein sequence ID" value="KFM19713.1"/>
    <property type="molecule type" value="Genomic_DNA"/>
</dbReference>
<dbReference type="InterPro" id="IPR007029">
    <property type="entry name" value="YHS_dom"/>
</dbReference>
<dbReference type="EC" id="1.14.13.-" evidence="2"/>
<reference evidence="2 3" key="1">
    <citation type="submission" date="2014-06" db="EMBL/GenBank/DDBJ databases">
        <authorList>
            <person name="Ngugi D.K."/>
            <person name="Blom J."/>
            <person name="Alam I."/>
            <person name="Rashid M."/>
            <person name="Baalawi W."/>
            <person name="Zhang G."/>
            <person name="Hikmawan T."/>
            <person name="Guan Y."/>
            <person name="Antunes A."/>
            <person name="Siam R."/>
            <person name="El-Dorry H."/>
            <person name="Bajic V."/>
            <person name="Stingl U."/>
        </authorList>
    </citation>
    <scope>NUCLEOTIDE SEQUENCE [LARGE SCALE GENOMIC DNA]</scope>
    <source>
        <strain evidence="2">SCGC AAA799-P11</strain>
    </source>
</reference>
<protein>
    <submittedName>
        <fullName evidence="2">Copper-translocating P-type ATPase protein</fullName>
        <ecNumber evidence="2">1.14.13.-</ecNumber>
    </submittedName>
</protein>
<evidence type="ECO:0000259" key="1">
    <source>
        <dbReference type="SMART" id="SM00746"/>
    </source>
</evidence>
<dbReference type="SMART" id="SM00746">
    <property type="entry name" value="TRASH"/>
    <property type="match status" value="1"/>
</dbReference>
<organism evidence="2 3">
    <name type="scientific">Marine Group I thaumarchaeote SCGC AAA799-P11</name>
    <dbReference type="NCBI Taxonomy" id="1502295"/>
    <lineage>
        <taxon>Archaea</taxon>
        <taxon>Nitrososphaerota</taxon>
        <taxon>Marine Group I</taxon>
    </lineage>
</organism>
<comment type="caution">
    <text evidence="2">The sequence shown here is derived from an EMBL/GenBank/DDBJ whole genome shotgun (WGS) entry which is preliminary data.</text>
</comment>
<accession>A0A087S1V9</accession>
<keyword evidence="3" id="KW-1185">Reference proteome</keyword>
<dbReference type="InterPro" id="IPR009078">
    <property type="entry name" value="Ferritin-like_SF"/>
</dbReference>